<evidence type="ECO:0000256" key="5">
    <source>
        <dbReference type="ARBA" id="ARBA00039112"/>
    </source>
</evidence>
<dbReference type="EC" id="2.1.1.244" evidence="5"/>
<comment type="catalytic activity">
    <reaction evidence="9">
        <text>N-terminal L-prolyl-L-prolyl-L-lysyl-[protein] + 2 S-adenosyl-L-methionine = N-terminal N,N-dimethyl-L-prolyl-L-prolyl-L-lysyl-[protein] + 2 S-adenosyl-L-homocysteine + 2 H(+)</text>
        <dbReference type="Rhea" id="RHEA:54736"/>
        <dbReference type="Rhea" id="RHEA-COMP:13787"/>
        <dbReference type="Rhea" id="RHEA-COMP:13974"/>
        <dbReference type="ChEBI" id="CHEBI:15378"/>
        <dbReference type="ChEBI" id="CHEBI:57856"/>
        <dbReference type="ChEBI" id="CHEBI:59789"/>
        <dbReference type="ChEBI" id="CHEBI:138059"/>
        <dbReference type="ChEBI" id="CHEBI:138318"/>
        <dbReference type="EC" id="2.1.1.244"/>
    </reaction>
</comment>
<dbReference type="AlphaFoldDB" id="A0A2P2KK48"/>
<proteinExistence type="inferred from homology"/>
<dbReference type="GO" id="GO:0071885">
    <property type="term" value="F:N-terminal protein N-methyltransferase activity"/>
    <property type="evidence" value="ECO:0007669"/>
    <property type="project" value="UniProtKB-EC"/>
</dbReference>
<dbReference type="Gene3D" id="3.40.50.150">
    <property type="entry name" value="Vaccinia Virus protein VP39"/>
    <property type="match status" value="1"/>
</dbReference>
<evidence type="ECO:0000256" key="3">
    <source>
        <dbReference type="ARBA" id="ARBA00022679"/>
    </source>
</evidence>
<evidence type="ECO:0000256" key="7">
    <source>
        <dbReference type="ARBA" id="ARBA00043129"/>
    </source>
</evidence>
<keyword evidence="2" id="KW-0489">Methyltransferase</keyword>
<dbReference type="SUPFAM" id="SSF53335">
    <property type="entry name" value="S-adenosyl-L-methionine-dependent methyltransferases"/>
    <property type="match status" value="1"/>
</dbReference>
<comment type="catalytic activity">
    <reaction evidence="10">
        <text>N-terminal L-alanyl-L-prolyl-L-lysyl-[protein] + 3 S-adenosyl-L-methionine = N-terminal N,N,N-trimethyl-L-alanyl-L-prolyl-L-lysyl-[protein] + 3 S-adenosyl-L-homocysteine + 3 H(+)</text>
        <dbReference type="Rhea" id="RHEA:54712"/>
        <dbReference type="Rhea" id="RHEA-COMP:13785"/>
        <dbReference type="Rhea" id="RHEA-COMP:13971"/>
        <dbReference type="ChEBI" id="CHEBI:15378"/>
        <dbReference type="ChEBI" id="CHEBI:57856"/>
        <dbReference type="ChEBI" id="CHEBI:59789"/>
        <dbReference type="ChEBI" id="CHEBI:138057"/>
        <dbReference type="ChEBI" id="CHEBI:138315"/>
        <dbReference type="EC" id="2.1.1.244"/>
    </reaction>
</comment>
<comment type="catalytic activity">
    <reaction evidence="8">
        <text>N-terminal L-seryl-L-prolyl-L-lysyl-[protein] + 3 S-adenosyl-L-methionine = N-terminal N,N,N-trimethyl-L-seryl-L-prolyl-L-lysyl-[protein] + 3 S-adenosyl-L-homocysteine + 3 H(+)</text>
        <dbReference type="Rhea" id="RHEA:54724"/>
        <dbReference type="Rhea" id="RHEA-COMP:13789"/>
        <dbReference type="Rhea" id="RHEA-COMP:13973"/>
        <dbReference type="ChEBI" id="CHEBI:15378"/>
        <dbReference type="ChEBI" id="CHEBI:57856"/>
        <dbReference type="ChEBI" id="CHEBI:59789"/>
        <dbReference type="ChEBI" id="CHEBI:138061"/>
        <dbReference type="ChEBI" id="CHEBI:138317"/>
        <dbReference type="EC" id="2.1.1.244"/>
    </reaction>
</comment>
<evidence type="ECO:0000256" key="1">
    <source>
        <dbReference type="ARBA" id="ARBA00009059"/>
    </source>
</evidence>
<protein>
    <recommendedName>
        <fullName evidence="6">Alpha N-terminal protein methyltransferase 1</fullName>
        <ecNumber evidence="5">2.1.1.244</ecNumber>
    </recommendedName>
    <alternativeName>
        <fullName evidence="7">X-Pro-Lys N-terminal protein methyltransferase 1</fullName>
    </alternativeName>
</protein>
<evidence type="ECO:0000256" key="10">
    <source>
        <dbReference type="ARBA" id="ARBA00048167"/>
    </source>
</evidence>
<evidence type="ECO:0000256" key="8">
    <source>
        <dbReference type="ARBA" id="ARBA00047306"/>
    </source>
</evidence>
<dbReference type="Pfam" id="PF05891">
    <property type="entry name" value="Methyltransf_PK"/>
    <property type="match status" value="1"/>
</dbReference>
<name>A0A2P2KK48_RHIMU</name>
<dbReference type="PANTHER" id="PTHR12753">
    <property type="entry name" value="AD-003 - RELATED"/>
    <property type="match status" value="1"/>
</dbReference>
<comment type="similarity">
    <text evidence="1">Belongs to the methyltransferase superfamily. NTM1 family.</text>
</comment>
<evidence type="ECO:0000256" key="2">
    <source>
        <dbReference type="ARBA" id="ARBA00022603"/>
    </source>
</evidence>
<organism evidence="11">
    <name type="scientific">Rhizophora mucronata</name>
    <name type="common">Asiatic mangrove</name>
    <dbReference type="NCBI Taxonomy" id="61149"/>
    <lineage>
        <taxon>Eukaryota</taxon>
        <taxon>Viridiplantae</taxon>
        <taxon>Streptophyta</taxon>
        <taxon>Embryophyta</taxon>
        <taxon>Tracheophyta</taxon>
        <taxon>Spermatophyta</taxon>
        <taxon>Magnoliopsida</taxon>
        <taxon>eudicotyledons</taxon>
        <taxon>Gunneridae</taxon>
        <taxon>Pentapetalae</taxon>
        <taxon>rosids</taxon>
        <taxon>fabids</taxon>
        <taxon>Malpighiales</taxon>
        <taxon>Rhizophoraceae</taxon>
        <taxon>Rhizophora</taxon>
    </lineage>
</organism>
<dbReference type="GO" id="GO:0005737">
    <property type="term" value="C:cytoplasm"/>
    <property type="evidence" value="ECO:0007669"/>
    <property type="project" value="TreeGrafter"/>
</dbReference>
<sequence length="68" mass="8077">MPDAGRYDVIWIQWCIGHLPDDDFVSFFKRAKVILYCLRIAHKSFYQLVTYENLMYDNEVGIVMPCDI</sequence>
<dbReference type="PANTHER" id="PTHR12753:SF0">
    <property type="entry name" value="ALPHA N-TERMINAL PROTEIN METHYLTRANSFERASE 1"/>
    <property type="match status" value="1"/>
</dbReference>
<dbReference type="GO" id="GO:0032259">
    <property type="term" value="P:methylation"/>
    <property type="evidence" value="ECO:0007669"/>
    <property type="project" value="UniProtKB-KW"/>
</dbReference>
<keyword evidence="4" id="KW-0949">S-adenosyl-L-methionine</keyword>
<keyword evidence="3" id="KW-0808">Transferase</keyword>
<evidence type="ECO:0000313" key="11">
    <source>
        <dbReference type="EMBL" id="MBX06092.1"/>
    </source>
</evidence>
<reference evidence="11" key="1">
    <citation type="submission" date="2018-02" db="EMBL/GenBank/DDBJ databases">
        <title>Rhizophora mucronata_Transcriptome.</title>
        <authorList>
            <person name="Meera S.P."/>
            <person name="Sreeshan A."/>
            <person name="Augustine A."/>
        </authorList>
    </citation>
    <scope>NUCLEOTIDE SEQUENCE</scope>
    <source>
        <tissue evidence="11">Leaf</tissue>
    </source>
</reference>
<evidence type="ECO:0000256" key="9">
    <source>
        <dbReference type="ARBA" id="ARBA00047885"/>
    </source>
</evidence>
<evidence type="ECO:0000256" key="6">
    <source>
        <dbReference type="ARBA" id="ARBA00039449"/>
    </source>
</evidence>
<dbReference type="EMBL" id="GGEC01025608">
    <property type="protein sequence ID" value="MBX06092.1"/>
    <property type="molecule type" value="Transcribed_RNA"/>
</dbReference>
<accession>A0A2P2KK48</accession>
<evidence type="ECO:0000256" key="4">
    <source>
        <dbReference type="ARBA" id="ARBA00022691"/>
    </source>
</evidence>
<dbReference type="InterPro" id="IPR008576">
    <property type="entry name" value="MeTrfase_NTM1"/>
</dbReference>
<dbReference type="InterPro" id="IPR029063">
    <property type="entry name" value="SAM-dependent_MTases_sf"/>
</dbReference>